<keyword evidence="4" id="KW-1185">Reference proteome</keyword>
<dbReference type="GO" id="GO:0035556">
    <property type="term" value="P:intracellular signal transduction"/>
    <property type="evidence" value="ECO:0007669"/>
    <property type="project" value="InterPro"/>
</dbReference>
<feature type="domain" description="Guanylate cyclase" evidence="2">
    <location>
        <begin position="220"/>
        <end position="339"/>
    </location>
</feature>
<dbReference type="Gene3D" id="3.30.70.1230">
    <property type="entry name" value="Nucleotide cyclase"/>
    <property type="match status" value="1"/>
</dbReference>
<name>A0A1V4T171_9GAMM</name>
<accession>A0A1V4T171</accession>
<keyword evidence="1" id="KW-0472">Membrane</keyword>
<dbReference type="PROSITE" id="PS50125">
    <property type="entry name" value="GUANYLATE_CYCLASE_2"/>
    <property type="match status" value="1"/>
</dbReference>
<dbReference type="PANTHER" id="PTHR43081">
    <property type="entry name" value="ADENYLATE CYCLASE, TERMINAL-DIFFERENTIATION SPECIFIC-RELATED"/>
    <property type="match status" value="1"/>
</dbReference>
<dbReference type="Proteomes" id="UP000191418">
    <property type="component" value="Unassembled WGS sequence"/>
</dbReference>
<evidence type="ECO:0000256" key="1">
    <source>
        <dbReference type="SAM" id="Phobius"/>
    </source>
</evidence>
<organism evidence="3 4">
    <name type="scientific">Oceanospirillum multiglobuliferum</name>
    <dbReference type="NCBI Taxonomy" id="64969"/>
    <lineage>
        <taxon>Bacteria</taxon>
        <taxon>Pseudomonadati</taxon>
        <taxon>Pseudomonadota</taxon>
        <taxon>Gammaproteobacteria</taxon>
        <taxon>Oceanospirillales</taxon>
        <taxon>Oceanospirillaceae</taxon>
        <taxon>Oceanospirillum</taxon>
    </lineage>
</organism>
<evidence type="ECO:0000313" key="3">
    <source>
        <dbReference type="EMBL" id="OPX54345.1"/>
    </source>
</evidence>
<dbReference type="EMBL" id="MTSM01000028">
    <property type="protein sequence ID" value="OPX54345.1"/>
    <property type="molecule type" value="Genomic_DNA"/>
</dbReference>
<protein>
    <recommendedName>
        <fullName evidence="2">Guanylate cyclase domain-containing protein</fullName>
    </recommendedName>
</protein>
<feature type="transmembrane region" description="Helical" evidence="1">
    <location>
        <begin position="114"/>
        <end position="134"/>
    </location>
</feature>
<dbReference type="SMART" id="SM00044">
    <property type="entry name" value="CYCc"/>
    <property type="match status" value="1"/>
</dbReference>
<dbReference type="InterPro" id="IPR050697">
    <property type="entry name" value="Adenylyl/Guanylyl_Cyclase_3/4"/>
</dbReference>
<keyword evidence="1" id="KW-1133">Transmembrane helix</keyword>
<feature type="transmembrane region" description="Helical" evidence="1">
    <location>
        <begin position="154"/>
        <end position="173"/>
    </location>
</feature>
<evidence type="ECO:0000313" key="4">
    <source>
        <dbReference type="Proteomes" id="UP000191418"/>
    </source>
</evidence>
<dbReference type="AlphaFoldDB" id="A0A1V4T171"/>
<comment type="caution">
    <text evidence="3">The sequence shown here is derived from an EMBL/GenBank/DDBJ whole genome shotgun (WGS) entry which is preliminary data.</text>
</comment>
<dbReference type="GO" id="GO:0004016">
    <property type="term" value="F:adenylate cyclase activity"/>
    <property type="evidence" value="ECO:0007669"/>
    <property type="project" value="UniProtKB-ARBA"/>
</dbReference>
<dbReference type="Pfam" id="PF00211">
    <property type="entry name" value="Guanylate_cyc"/>
    <property type="match status" value="1"/>
</dbReference>
<gene>
    <name evidence="3" type="ORF">BTE48_14865</name>
</gene>
<dbReference type="GO" id="GO:0006171">
    <property type="term" value="P:cAMP biosynthetic process"/>
    <property type="evidence" value="ECO:0007669"/>
    <property type="project" value="TreeGrafter"/>
</dbReference>
<dbReference type="PANTHER" id="PTHR43081:SF1">
    <property type="entry name" value="ADENYLATE CYCLASE, TERMINAL-DIFFERENTIATION SPECIFIC"/>
    <property type="match status" value="1"/>
</dbReference>
<proteinExistence type="predicted"/>
<dbReference type="STRING" id="64969.SAMN02745127_02955"/>
<dbReference type="InterPro" id="IPR029787">
    <property type="entry name" value="Nucleotide_cyclase"/>
</dbReference>
<dbReference type="SUPFAM" id="SSF55073">
    <property type="entry name" value="Nucleotide cyclase"/>
    <property type="match status" value="1"/>
</dbReference>
<dbReference type="InterPro" id="IPR001054">
    <property type="entry name" value="A/G_cyclase"/>
</dbReference>
<feature type="transmembrane region" description="Helical" evidence="1">
    <location>
        <begin position="12"/>
        <end position="29"/>
    </location>
</feature>
<sequence>MELLSNSIHFPLANIILEMLLVGAANYVLEPDFYIMLLACFLQAAWLGHRQFIGKPMPFIGNLVGPAVYSLIEVSLDGAEFWEAPHHQAYWVFALIVGSLQQIQLYLPKIIRVYVLLAEHLARTSILLVMYAIFEWHEKPFINSIELFLEDESHQFVSIVIGLLGLVVGLGYWSAQRYLETLQETAAQLRIYSEWLLGRDLLDQAVSNNQVLGLSRKQRAVLFMDVRGFTAWSERQSPEQVVSMLNQCFTAAEPICDQFKAIKVKHTGDEIMAVFADPETAVLAAKQMQQAVQNILKPYDLSAGCGVHYGELVEGLIGGEKLRSYDIIGDTVNTAKRLCDNAKGGELLVSEPVFLAYGEDELTLQRQIKMKGKQQLFSAYLI</sequence>
<evidence type="ECO:0000259" key="2">
    <source>
        <dbReference type="PROSITE" id="PS50125"/>
    </source>
</evidence>
<reference evidence="3 4" key="1">
    <citation type="submission" date="2017-01" db="EMBL/GenBank/DDBJ databases">
        <title>Genome Sequencing of a Marine Spirillum, Oceanospirillum multiglobuliferum ATCC 33336, from Japan.</title>
        <authorList>
            <person name="Carney J.G."/>
            <person name="Trachtenberg A.M."/>
            <person name="Rheaume B.A."/>
            <person name="Linnane J.D."/>
            <person name="Pitts N.L."/>
            <person name="Mykles D.L."/>
            <person name="Maclea K.S."/>
        </authorList>
    </citation>
    <scope>NUCLEOTIDE SEQUENCE [LARGE SCALE GENOMIC DNA]</scope>
    <source>
        <strain evidence="3 4">ATCC 33336</strain>
    </source>
</reference>
<dbReference type="CDD" id="cd07302">
    <property type="entry name" value="CHD"/>
    <property type="match status" value="1"/>
</dbReference>
<keyword evidence="1" id="KW-0812">Transmembrane</keyword>